<dbReference type="Proteomes" id="UP000516304">
    <property type="component" value="Chromosome TIRI35C"/>
</dbReference>
<protein>
    <submittedName>
        <fullName evidence="2">Putative Archaeal ATPase family protein</fullName>
    </submittedName>
</protein>
<dbReference type="EMBL" id="LR881183">
    <property type="protein sequence ID" value="CAD5244948.1"/>
    <property type="molecule type" value="Genomic_DNA"/>
</dbReference>
<gene>
    <name evidence="2" type="ORF">TIRI35C_1794</name>
</gene>
<dbReference type="AlphaFoldDB" id="A0A7G2DAE4"/>
<proteinExistence type="predicted"/>
<sequence length="367" mass="41708">MKPFPETPIIKIEELYGREGEVSQLRRLVLEKKRWVAIIGPRAVGKTSLARAFATQYSSATGKPAVYSNFAGIHNFTEFVERFGLDVMNLVHENKLKLRRVSLGIKFFEAVLEREKNIPIAPRNPAALFDEVMRALPEGSLLVWDEIQDMRRERNKLLAALWRLHNVLAEKRPIIIFTGSAMGLFKKLLNPEYDDYLYGRAPVRVDVEPWDVQTGVEFLKRGLLAAGNVDFSIDELREASIKLGGFPGYLSSYGRGRIDGLTHRRALKNAHEEAVKRAMSELRSFVRLRPQREYQRKVIALLNAMGEGVSRPSSLARLSGLTEVSVVNTLETLLEMGIVEKESKSKVVSIYRFKYGFYQEAALRIRA</sequence>
<feature type="domain" description="ATPase" evidence="1">
    <location>
        <begin position="17"/>
        <end position="251"/>
    </location>
</feature>
<evidence type="ECO:0000313" key="2">
    <source>
        <dbReference type="EMBL" id="CAD5244948.1"/>
    </source>
</evidence>
<dbReference type="Gene3D" id="3.40.50.300">
    <property type="entry name" value="P-loop containing nucleotide triphosphate hydrolases"/>
    <property type="match status" value="1"/>
</dbReference>
<organism evidence="2 3">
    <name type="scientific">Thermococcus camini</name>
    <dbReference type="NCBI Taxonomy" id="2016373"/>
    <lineage>
        <taxon>Archaea</taxon>
        <taxon>Methanobacteriati</taxon>
        <taxon>Methanobacteriota</taxon>
        <taxon>Thermococci</taxon>
        <taxon>Thermococcales</taxon>
        <taxon>Thermococcaceae</taxon>
        <taxon>Thermococcus</taxon>
    </lineage>
</organism>
<dbReference type="KEGG" id="tcq:TIRI35C_1794"/>
<name>A0A7G2DAE4_9EURY</name>
<dbReference type="GeneID" id="58919537"/>
<dbReference type="RefSeq" id="WP_246454793.1">
    <property type="nucleotide sequence ID" value="NZ_LR881183.1"/>
</dbReference>
<dbReference type="Gene3D" id="1.10.8.60">
    <property type="match status" value="1"/>
</dbReference>
<dbReference type="InterPro" id="IPR027417">
    <property type="entry name" value="P-loop_NTPase"/>
</dbReference>
<evidence type="ECO:0000313" key="3">
    <source>
        <dbReference type="Proteomes" id="UP000516304"/>
    </source>
</evidence>
<accession>A0A7G2DAE4</accession>
<dbReference type="GO" id="GO:0005524">
    <property type="term" value="F:ATP binding"/>
    <property type="evidence" value="ECO:0007669"/>
    <property type="project" value="InterPro"/>
</dbReference>
<reference evidence="2 3" key="1">
    <citation type="submission" date="2020-09" db="EMBL/GenBank/DDBJ databases">
        <authorList>
            <person name="Courtine D."/>
        </authorList>
    </citation>
    <scope>NUCLEOTIDE SEQUENCE [LARGE SCALE GENOMIC DNA]</scope>
    <source>
        <strain evidence="2 3">IRI35c</strain>
    </source>
</reference>
<evidence type="ECO:0000259" key="1">
    <source>
        <dbReference type="Pfam" id="PF01637"/>
    </source>
</evidence>
<dbReference type="SUPFAM" id="SSF52540">
    <property type="entry name" value="P-loop containing nucleoside triphosphate hydrolases"/>
    <property type="match status" value="1"/>
</dbReference>
<dbReference type="PANTHER" id="PTHR34301">
    <property type="entry name" value="DNA-BINDING PROTEIN-RELATED"/>
    <property type="match status" value="1"/>
</dbReference>
<dbReference type="Pfam" id="PF01637">
    <property type="entry name" value="ATPase_2"/>
    <property type="match status" value="1"/>
</dbReference>
<dbReference type="PANTHER" id="PTHR34301:SF8">
    <property type="entry name" value="ATPASE DOMAIN-CONTAINING PROTEIN"/>
    <property type="match status" value="1"/>
</dbReference>
<dbReference type="InterPro" id="IPR011579">
    <property type="entry name" value="ATPase_dom"/>
</dbReference>
<keyword evidence="3" id="KW-1185">Reference proteome</keyword>